<dbReference type="GeneID" id="96302963"/>
<reference evidence="2" key="1">
    <citation type="submission" date="2016-10" db="EMBL/GenBank/DDBJ databases">
        <authorList>
            <person name="Varghese N."/>
            <person name="Submissions S."/>
        </authorList>
    </citation>
    <scope>NUCLEOTIDE SEQUENCE [LARGE SCALE GENOMIC DNA]</scope>
    <source>
        <strain evidence="2">CGMCC 4.2126</strain>
    </source>
</reference>
<gene>
    <name evidence="1" type="ORF">SAMN05216275_14176</name>
</gene>
<dbReference type="AlphaFoldDB" id="A0A1I4DLB0"/>
<sequence>MATPNYPKSNGDVQRELRQGIIEAQAAAQNRVEFVQASKGLILPNLAGHPAAPASGVILYALAGHLWCKEADGSPHQLTS</sequence>
<dbReference type="EMBL" id="FOQY01000041">
    <property type="protein sequence ID" value="SFK92816.1"/>
    <property type="molecule type" value="Genomic_DNA"/>
</dbReference>
<accession>A0A1I4DLB0</accession>
<evidence type="ECO:0000313" key="2">
    <source>
        <dbReference type="Proteomes" id="UP000199111"/>
    </source>
</evidence>
<dbReference type="RefSeq" id="WP_093891496.1">
    <property type="nucleotide sequence ID" value="NZ_FOQY01000041.1"/>
</dbReference>
<evidence type="ECO:0000313" key="1">
    <source>
        <dbReference type="EMBL" id="SFK92816.1"/>
    </source>
</evidence>
<organism evidence="1 2">
    <name type="scientific">Streptosporangium canum</name>
    <dbReference type="NCBI Taxonomy" id="324952"/>
    <lineage>
        <taxon>Bacteria</taxon>
        <taxon>Bacillati</taxon>
        <taxon>Actinomycetota</taxon>
        <taxon>Actinomycetes</taxon>
        <taxon>Streptosporangiales</taxon>
        <taxon>Streptosporangiaceae</taxon>
        <taxon>Streptosporangium</taxon>
    </lineage>
</organism>
<proteinExistence type="predicted"/>
<name>A0A1I4DLB0_9ACTN</name>
<protein>
    <submittedName>
        <fullName evidence="1">Uncharacterized protein</fullName>
    </submittedName>
</protein>
<dbReference type="Proteomes" id="UP000199111">
    <property type="component" value="Unassembled WGS sequence"/>
</dbReference>
<keyword evidence="2" id="KW-1185">Reference proteome</keyword>